<protein>
    <recommendedName>
        <fullName evidence="2">Anti-sigma factor antagonist</fullName>
    </recommendedName>
</protein>
<evidence type="ECO:0000313" key="5">
    <source>
        <dbReference type="EMBL" id="GLU49864.1"/>
    </source>
</evidence>
<dbReference type="InterPro" id="IPR036513">
    <property type="entry name" value="STAS_dom_sf"/>
</dbReference>
<dbReference type="AlphaFoldDB" id="A0A9W6UKE2"/>
<dbReference type="CDD" id="cd07043">
    <property type="entry name" value="STAS_anti-anti-sigma_factors"/>
    <property type="match status" value="1"/>
</dbReference>
<feature type="region of interest" description="Disordered" evidence="3">
    <location>
        <begin position="1"/>
        <end position="20"/>
    </location>
</feature>
<name>A0A9W6UKE2_9ACTN</name>
<dbReference type="EMBL" id="BSQG01000009">
    <property type="protein sequence ID" value="GLU49864.1"/>
    <property type="molecule type" value="Genomic_DNA"/>
</dbReference>
<accession>A0A9W6UKE2</accession>
<reference evidence="5" key="1">
    <citation type="submission" date="2023-02" db="EMBL/GenBank/DDBJ databases">
        <title>Nocardiopsis ansamitocini NBRC 112285.</title>
        <authorList>
            <person name="Ichikawa N."/>
            <person name="Sato H."/>
            <person name="Tonouchi N."/>
        </authorList>
    </citation>
    <scope>NUCLEOTIDE SEQUENCE</scope>
    <source>
        <strain evidence="5">NBRC 112285</strain>
    </source>
</reference>
<dbReference type="PANTHER" id="PTHR33495">
    <property type="entry name" value="ANTI-SIGMA FACTOR ANTAGONIST TM_1081-RELATED-RELATED"/>
    <property type="match status" value="1"/>
</dbReference>
<sequence>MNVDHGARQWCGETPPPKWPGPSVTATVTTVELKISSQSQADHALVAVRGEIDLYTAPLLHSELVNALDDGATRLVVDMSRVEFCDSTGMNVLLSAMKRSREKDGDLELVAPRPAVMKILEITGLDSVFTVHDSVDALGATVGTAAAK</sequence>
<comment type="caution">
    <text evidence="5">The sequence shown here is derived from an EMBL/GenBank/DDBJ whole genome shotgun (WGS) entry which is preliminary data.</text>
</comment>
<keyword evidence="6" id="KW-1185">Reference proteome</keyword>
<evidence type="ECO:0000313" key="6">
    <source>
        <dbReference type="Proteomes" id="UP001165092"/>
    </source>
</evidence>
<evidence type="ECO:0000256" key="1">
    <source>
        <dbReference type="ARBA" id="ARBA00009013"/>
    </source>
</evidence>
<comment type="similarity">
    <text evidence="1 2">Belongs to the anti-sigma-factor antagonist family.</text>
</comment>
<dbReference type="SUPFAM" id="SSF52091">
    <property type="entry name" value="SpoIIaa-like"/>
    <property type="match status" value="1"/>
</dbReference>
<feature type="domain" description="STAS" evidence="4">
    <location>
        <begin position="33"/>
        <end position="148"/>
    </location>
</feature>
<gene>
    <name evidence="5" type="primary">rsbV</name>
    <name evidence="5" type="ORF">Nans01_42150</name>
</gene>
<dbReference type="GO" id="GO:0043856">
    <property type="term" value="F:anti-sigma factor antagonist activity"/>
    <property type="evidence" value="ECO:0007669"/>
    <property type="project" value="InterPro"/>
</dbReference>
<evidence type="ECO:0000259" key="4">
    <source>
        <dbReference type="PROSITE" id="PS50801"/>
    </source>
</evidence>
<dbReference type="Pfam" id="PF01740">
    <property type="entry name" value="STAS"/>
    <property type="match status" value="1"/>
</dbReference>
<dbReference type="InterPro" id="IPR003658">
    <property type="entry name" value="Anti-sigma_ant"/>
</dbReference>
<evidence type="ECO:0000256" key="2">
    <source>
        <dbReference type="RuleBase" id="RU003749"/>
    </source>
</evidence>
<dbReference type="Gene3D" id="3.30.750.24">
    <property type="entry name" value="STAS domain"/>
    <property type="match status" value="1"/>
</dbReference>
<dbReference type="PROSITE" id="PS50801">
    <property type="entry name" value="STAS"/>
    <property type="match status" value="1"/>
</dbReference>
<dbReference type="InterPro" id="IPR002645">
    <property type="entry name" value="STAS_dom"/>
</dbReference>
<proteinExistence type="inferred from homology"/>
<dbReference type="PANTHER" id="PTHR33495:SF2">
    <property type="entry name" value="ANTI-SIGMA FACTOR ANTAGONIST TM_1081-RELATED"/>
    <property type="match status" value="1"/>
</dbReference>
<evidence type="ECO:0000256" key="3">
    <source>
        <dbReference type="SAM" id="MobiDB-lite"/>
    </source>
</evidence>
<dbReference type="Proteomes" id="UP001165092">
    <property type="component" value="Unassembled WGS sequence"/>
</dbReference>
<organism evidence="5 6">
    <name type="scientific">Nocardiopsis ansamitocini</name>
    <dbReference type="NCBI Taxonomy" id="1670832"/>
    <lineage>
        <taxon>Bacteria</taxon>
        <taxon>Bacillati</taxon>
        <taxon>Actinomycetota</taxon>
        <taxon>Actinomycetes</taxon>
        <taxon>Streptosporangiales</taxon>
        <taxon>Nocardiopsidaceae</taxon>
        <taxon>Nocardiopsis</taxon>
    </lineage>
</organism>
<dbReference type="NCBIfam" id="TIGR00377">
    <property type="entry name" value="ant_ant_sig"/>
    <property type="match status" value="1"/>
</dbReference>